<dbReference type="PANTHER" id="PTHR12992:SF11">
    <property type="entry name" value="MITOCHONDRIAL COENZYME A DIPHOSPHATASE NUDT8"/>
    <property type="match status" value="1"/>
</dbReference>
<dbReference type="InterPro" id="IPR045121">
    <property type="entry name" value="CoAse"/>
</dbReference>
<protein>
    <submittedName>
        <fullName evidence="8">CoA pyrophosphatase</fullName>
    </submittedName>
</protein>
<evidence type="ECO:0000256" key="3">
    <source>
        <dbReference type="ARBA" id="ARBA00022723"/>
    </source>
</evidence>
<comment type="cofactor">
    <cofactor evidence="2">
        <name>Mg(2+)</name>
        <dbReference type="ChEBI" id="CHEBI:18420"/>
    </cofactor>
</comment>
<evidence type="ECO:0000313" key="8">
    <source>
        <dbReference type="EMBL" id="GAA1753807.1"/>
    </source>
</evidence>
<dbReference type="PANTHER" id="PTHR12992">
    <property type="entry name" value="NUDIX HYDROLASE"/>
    <property type="match status" value="1"/>
</dbReference>
<evidence type="ECO:0000256" key="5">
    <source>
        <dbReference type="ARBA" id="ARBA00022842"/>
    </source>
</evidence>
<evidence type="ECO:0000256" key="4">
    <source>
        <dbReference type="ARBA" id="ARBA00022801"/>
    </source>
</evidence>
<evidence type="ECO:0000259" key="7">
    <source>
        <dbReference type="PROSITE" id="PS51462"/>
    </source>
</evidence>
<evidence type="ECO:0000256" key="2">
    <source>
        <dbReference type="ARBA" id="ARBA00001946"/>
    </source>
</evidence>
<evidence type="ECO:0000313" key="9">
    <source>
        <dbReference type="Proteomes" id="UP001500655"/>
    </source>
</evidence>
<keyword evidence="6" id="KW-0464">Manganese</keyword>
<feature type="domain" description="Nudix hydrolase" evidence="7">
    <location>
        <begin position="44"/>
        <end position="183"/>
    </location>
</feature>
<comment type="caution">
    <text evidence="8">The sequence shown here is derived from an EMBL/GenBank/DDBJ whole genome shotgun (WGS) entry which is preliminary data.</text>
</comment>
<dbReference type="Pfam" id="PF00293">
    <property type="entry name" value="NUDIX"/>
    <property type="match status" value="1"/>
</dbReference>
<dbReference type="EMBL" id="BAAALS010000011">
    <property type="protein sequence ID" value="GAA1753807.1"/>
    <property type="molecule type" value="Genomic_DNA"/>
</dbReference>
<dbReference type="SUPFAM" id="SSF55811">
    <property type="entry name" value="Nudix"/>
    <property type="match status" value="1"/>
</dbReference>
<evidence type="ECO:0000256" key="6">
    <source>
        <dbReference type="ARBA" id="ARBA00023211"/>
    </source>
</evidence>
<accession>A0ABN2KDU8</accession>
<organism evidence="8 9">
    <name type="scientific">Luedemannella helvata</name>
    <dbReference type="NCBI Taxonomy" id="349315"/>
    <lineage>
        <taxon>Bacteria</taxon>
        <taxon>Bacillati</taxon>
        <taxon>Actinomycetota</taxon>
        <taxon>Actinomycetes</taxon>
        <taxon>Micromonosporales</taxon>
        <taxon>Micromonosporaceae</taxon>
        <taxon>Luedemannella</taxon>
    </lineage>
</organism>
<dbReference type="CDD" id="cd03426">
    <property type="entry name" value="NUDIX_CoAse_Nudt7"/>
    <property type="match status" value="1"/>
</dbReference>
<comment type="cofactor">
    <cofactor evidence="1">
        <name>Mn(2+)</name>
        <dbReference type="ChEBI" id="CHEBI:29035"/>
    </cofactor>
</comment>
<gene>
    <name evidence="8" type="ORF">GCM10009681_26060</name>
</gene>
<dbReference type="InterPro" id="IPR015797">
    <property type="entry name" value="NUDIX_hydrolase-like_dom_sf"/>
</dbReference>
<evidence type="ECO:0000256" key="1">
    <source>
        <dbReference type="ARBA" id="ARBA00001936"/>
    </source>
</evidence>
<keyword evidence="5" id="KW-0460">Magnesium</keyword>
<keyword evidence="4" id="KW-0378">Hydrolase</keyword>
<proteinExistence type="predicted"/>
<name>A0ABN2KDU8_9ACTN</name>
<dbReference type="InterPro" id="IPR000086">
    <property type="entry name" value="NUDIX_hydrolase_dom"/>
</dbReference>
<dbReference type="Gene3D" id="3.90.79.10">
    <property type="entry name" value="Nucleoside Triphosphate Pyrophosphohydrolase"/>
    <property type="match status" value="1"/>
</dbReference>
<sequence>MWTCRDAVTSPALNLPAWWDPLAARALDARRADFTRWSTPAVGGRPSAVLVLLGESDGEPDVLILQRAARMRSHAGQPAFPGGGAEPGDADAVATALREANEEVGLQPPSVTVVATLPRLWIPVSGFVVTPVLAWWHAPHPVAVMQPEEVARVERIPIAELLDPANRGRVKHPSGFVGPAFAVRSMVVWGFTAGILDTLFELAGWTRPWRPGRLIPLAE</sequence>
<keyword evidence="9" id="KW-1185">Reference proteome</keyword>
<dbReference type="PROSITE" id="PS51462">
    <property type="entry name" value="NUDIX"/>
    <property type="match status" value="1"/>
</dbReference>
<keyword evidence="3" id="KW-0479">Metal-binding</keyword>
<reference evidence="8 9" key="1">
    <citation type="journal article" date="2019" name="Int. J. Syst. Evol. Microbiol.">
        <title>The Global Catalogue of Microorganisms (GCM) 10K type strain sequencing project: providing services to taxonomists for standard genome sequencing and annotation.</title>
        <authorList>
            <consortium name="The Broad Institute Genomics Platform"/>
            <consortium name="The Broad Institute Genome Sequencing Center for Infectious Disease"/>
            <person name="Wu L."/>
            <person name="Ma J."/>
        </authorList>
    </citation>
    <scope>NUCLEOTIDE SEQUENCE [LARGE SCALE GENOMIC DNA]</scope>
    <source>
        <strain evidence="8 9">JCM 13249</strain>
    </source>
</reference>
<dbReference type="Proteomes" id="UP001500655">
    <property type="component" value="Unassembled WGS sequence"/>
</dbReference>